<organism evidence="1 2">
    <name type="scientific">Hypoxylon rubiginosum</name>
    <dbReference type="NCBI Taxonomy" id="110542"/>
    <lineage>
        <taxon>Eukaryota</taxon>
        <taxon>Fungi</taxon>
        <taxon>Dikarya</taxon>
        <taxon>Ascomycota</taxon>
        <taxon>Pezizomycotina</taxon>
        <taxon>Sordariomycetes</taxon>
        <taxon>Xylariomycetidae</taxon>
        <taxon>Xylariales</taxon>
        <taxon>Hypoxylaceae</taxon>
        <taxon>Hypoxylon</taxon>
    </lineage>
</organism>
<accession>A0ACB9ZAG1</accession>
<evidence type="ECO:0000313" key="1">
    <source>
        <dbReference type="EMBL" id="KAI4868821.1"/>
    </source>
</evidence>
<comment type="caution">
    <text evidence="1">The sequence shown here is derived from an EMBL/GenBank/DDBJ whole genome shotgun (WGS) entry which is preliminary data.</text>
</comment>
<evidence type="ECO:0000313" key="2">
    <source>
        <dbReference type="Proteomes" id="UP001497700"/>
    </source>
</evidence>
<dbReference type="EMBL" id="MU393435">
    <property type="protein sequence ID" value="KAI4868821.1"/>
    <property type="molecule type" value="Genomic_DNA"/>
</dbReference>
<dbReference type="Proteomes" id="UP001497700">
    <property type="component" value="Unassembled WGS sequence"/>
</dbReference>
<protein>
    <submittedName>
        <fullName evidence="1">Uncharacterized protein</fullName>
    </submittedName>
</protein>
<gene>
    <name evidence="1" type="ORF">F4820DRAFT_465276</name>
</gene>
<sequence length="365" mass="42850">MVDLPPIEESYDVRATDKKGMGMFATRDIKAGEYVIIEKCGLWRQEGGTKRMSLRNLIENFDALPLETQARILRLHAWYDPRAIVMYRDFLNFLNDDGSRYSLEQSNRYIHLALIFRANNFELYPRHRQRDGTIAPARSGIFIQASRFNHSCDPNVYWNIGLIPGYFLGIATRNIGRDEELTISYITPRPPRQERRADLDTSWGFLCQCDMCMGEDSLYDQQLEEALELQRSVAEQEKTGGIEQYILQEELDRAQQEGVLDEDESFRTRLERRCEIVDELGWLPEQFFSHYDAAVYYNYRVFRLRMQDEDDTETMNRAFMHINEASRTGEEIWGPYDVKTAAARNYRKNMFDGLVKPPEQSEDIF</sequence>
<reference evidence="1 2" key="1">
    <citation type="journal article" date="2022" name="New Phytol.">
        <title>Ecological generalism drives hyperdiversity of secondary metabolite gene clusters in xylarialean endophytes.</title>
        <authorList>
            <person name="Franco M.E.E."/>
            <person name="Wisecaver J.H."/>
            <person name="Arnold A.E."/>
            <person name="Ju Y.M."/>
            <person name="Slot J.C."/>
            <person name="Ahrendt S."/>
            <person name="Moore L.P."/>
            <person name="Eastman K.E."/>
            <person name="Scott K."/>
            <person name="Konkel Z."/>
            <person name="Mondo S.J."/>
            <person name="Kuo A."/>
            <person name="Hayes R.D."/>
            <person name="Haridas S."/>
            <person name="Andreopoulos B."/>
            <person name="Riley R."/>
            <person name="LaButti K."/>
            <person name="Pangilinan J."/>
            <person name="Lipzen A."/>
            <person name="Amirebrahimi M."/>
            <person name="Yan J."/>
            <person name="Adam C."/>
            <person name="Keymanesh K."/>
            <person name="Ng V."/>
            <person name="Louie K."/>
            <person name="Northen T."/>
            <person name="Drula E."/>
            <person name="Henrissat B."/>
            <person name="Hsieh H.M."/>
            <person name="Youens-Clark K."/>
            <person name="Lutzoni F."/>
            <person name="Miadlikowska J."/>
            <person name="Eastwood D.C."/>
            <person name="Hamelin R.C."/>
            <person name="Grigoriev I.V."/>
            <person name="U'Ren J.M."/>
        </authorList>
    </citation>
    <scope>NUCLEOTIDE SEQUENCE [LARGE SCALE GENOMIC DNA]</scope>
    <source>
        <strain evidence="1 2">CBS 119005</strain>
    </source>
</reference>
<proteinExistence type="predicted"/>
<name>A0ACB9ZAG1_9PEZI</name>
<keyword evidence="2" id="KW-1185">Reference proteome</keyword>